<organism evidence="1 2">
    <name type="scientific">Caldibacillus thermoamylovorans</name>
    <dbReference type="NCBI Taxonomy" id="35841"/>
    <lineage>
        <taxon>Bacteria</taxon>
        <taxon>Bacillati</taxon>
        <taxon>Bacillota</taxon>
        <taxon>Bacilli</taxon>
        <taxon>Bacillales</taxon>
        <taxon>Bacillaceae</taxon>
        <taxon>Caldibacillus</taxon>
    </lineage>
</organism>
<evidence type="ECO:0000313" key="1">
    <source>
        <dbReference type="EMBL" id="CEE00396.1"/>
    </source>
</evidence>
<keyword evidence="2" id="KW-1185">Reference proteome</keyword>
<gene>
    <name evidence="1" type="ORF">BT1A1_0538</name>
</gene>
<name>A0A090IQT4_9BACI</name>
<evidence type="ECO:0000313" key="2">
    <source>
        <dbReference type="Proteomes" id="UP000040576"/>
    </source>
</evidence>
<dbReference type="Proteomes" id="UP000040576">
    <property type="component" value="Unassembled WGS sequence"/>
</dbReference>
<dbReference type="AlphaFoldDB" id="A0A090IQT4"/>
<dbReference type="EMBL" id="CCRF01000019">
    <property type="protein sequence ID" value="CEE00396.1"/>
    <property type="molecule type" value="Genomic_DNA"/>
</dbReference>
<reference evidence="1 2" key="1">
    <citation type="submission" date="2014-07" db="EMBL/GenBank/DDBJ databases">
        <authorList>
            <person name="Wibberg Daniel"/>
        </authorList>
    </citation>
    <scope>NUCLEOTIDE SEQUENCE [LARGE SCALE GENOMIC DNA]</scope>
</reference>
<accession>A0A090IQT4</accession>
<protein>
    <submittedName>
        <fullName evidence="1">Uncharacterized protein</fullName>
    </submittedName>
</protein>
<proteinExistence type="predicted"/>
<sequence>MVFNLTGVREAILKKECKMKENVFLGRCMINIRKLHEIFPMDVLLLADLLTNMFRNIYKGVYFILQLRTAVTLVLG</sequence>